<proteinExistence type="predicted"/>
<organism evidence="1">
    <name type="scientific">Rhizophagus irregularis (strain DAOM 181602 / DAOM 197198 / MUCL 43194)</name>
    <name type="common">Arbuscular mycorrhizal fungus</name>
    <name type="synonym">Glomus intraradices</name>
    <dbReference type="NCBI Taxonomy" id="747089"/>
    <lineage>
        <taxon>Eukaryota</taxon>
        <taxon>Fungi</taxon>
        <taxon>Fungi incertae sedis</taxon>
        <taxon>Mucoromycota</taxon>
        <taxon>Glomeromycotina</taxon>
        <taxon>Glomeromycetes</taxon>
        <taxon>Glomerales</taxon>
        <taxon>Glomeraceae</taxon>
        <taxon>Rhizophagus</taxon>
    </lineage>
</organism>
<accession>U9TUE7</accession>
<dbReference type="HOGENOM" id="CLU_1300272_0_0_1"/>
<gene>
    <name evidence="1" type="ORF">GLOINDRAFT_27859</name>
</gene>
<dbReference type="EMBL" id="KI285594">
    <property type="protein sequence ID" value="ESA11814.1"/>
    <property type="molecule type" value="Genomic_DNA"/>
</dbReference>
<dbReference type="VEuPathDB" id="FungiDB:RhiirFUN_007245"/>
<reference evidence="1" key="1">
    <citation type="submission" date="2013-07" db="EMBL/GenBank/DDBJ databases">
        <title>The genome of an arbuscular mycorrhizal fungus provides insights into the evolution of the oldest plant symbiosis.</title>
        <authorList>
            <consortium name="DOE Joint Genome Institute"/>
            <person name="Tisserant E."/>
            <person name="Malbreil M."/>
            <person name="Kuo A."/>
            <person name="Kohler A."/>
            <person name="Symeonidi A."/>
            <person name="Balestrini R."/>
            <person name="Charron P."/>
            <person name="Duensing N."/>
            <person name="Frei-dit-Frey N."/>
            <person name="Gianinazzi-Pearson V."/>
            <person name="Gilbert B."/>
            <person name="Handa Y."/>
            <person name="Hijri M."/>
            <person name="Kaul R."/>
            <person name="Kawaguchi M."/>
            <person name="Krajinski F."/>
            <person name="Lammers P."/>
            <person name="Lapierre D."/>
            <person name="Masclaux F.G."/>
            <person name="Murat C."/>
            <person name="Morin E."/>
            <person name="Ndikumana S."/>
            <person name="Pagni M."/>
            <person name="Petitpierre D."/>
            <person name="Requena N."/>
            <person name="Rosikiewicz P."/>
            <person name="Riley R."/>
            <person name="Saito K."/>
            <person name="San Clemente H."/>
            <person name="Shapiro H."/>
            <person name="van Tuinen D."/>
            <person name="Becard G."/>
            <person name="Bonfante P."/>
            <person name="Paszkowski U."/>
            <person name="Shachar-Hill Y."/>
            <person name="Young J.P."/>
            <person name="Sanders I.R."/>
            <person name="Henrissat B."/>
            <person name="Rensing S.A."/>
            <person name="Grigoriev I.V."/>
            <person name="Corradi N."/>
            <person name="Roux C."/>
            <person name="Martin F."/>
        </authorList>
    </citation>
    <scope>NUCLEOTIDE SEQUENCE</scope>
    <source>
        <strain evidence="1">DAOM 197198</strain>
    </source>
</reference>
<evidence type="ECO:0000313" key="1">
    <source>
        <dbReference type="EMBL" id="ESA11814.1"/>
    </source>
</evidence>
<dbReference type="AlphaFoldDB" id="U9TUE7"/>
<protein>
    <submittedName>
        <fullName evidence="1">Uncharacterized protein</fullName>
    </submittedName>
</protein>
<sequence>MFKAYKEVGMEFGTDKWIGFVSDNGPDIEIWLKHNVLSTLGQVAASWVWLRGIIEKLPSSKNEWLDYQNREGSFQAESLNNSKLTKTPLRYWRTVLLQSTKFGRIGIKMARIIWYTKEKSFINKSKKTKVSLNIYNELNDDINDDDVSDEDNMDVDELMNDLGEISARIIDDINVFESNNNSEPPTLLEIFNGQFNPQLIETAIVKGLDFIL</sequence>
<name>U9TUE7_RHIID</name>